<keyword evidence="2" id="KW-0288">FMN</keyword>
<dbReference type="PANTHER" id="PTHR23026:SF90">
    <property type="entry name" value="IODOTYROSINE DEIODINASE 1"/>
    <property type="match status" value="1"/>
</dbReference>
<reference evidence="5 6" key="1">
    <citation type="submission" date="2016-04" db="EMBL/GenBank/DDBJ databases">
        <title>Genome sequence of Clostridium magnum DSM 2767.</title>
        <authorList>
            <person name="Poehlein A."/>
            <person name="Uhlig R."/>
            <person name="Fischer R."/>
            <person name="Bahl H."/>
            <person name="Daniel R."/>
        </authorList>
    </citation>
    <scope>NUCLEOTIDE SEQUENCE [LARGE SCALE GENOMIC DNA]</scope>
    <source>
        <strain evidence="5 6">DSM 2767</strain>
    </source>
</reference>
<evidence type="ECO:0000256" key="2">
    <source>
        <dbReference type="ARBA" id="ARBA00022643"/>
    </source>
</evidence>
<dbReference type="RefSeq" id="WP_066630315.1">
    <property type="nucleotide sequence ID" value="NZ_FQXL01000020.1"/>
</dbReference>
<comment type="caution">
    <text evidence="5">The sequence shown here is derived from an EMBL/GenBank/DDBJ whole genome shotgun (WGS) entry which is preliminary data.</text>
</comment>
<evidence type="ECO:0000313" key="5">
    <source>
        <dbReference type="EMBL" id="KZL89049.1"/>
    </source>
</evidence>
<dbReference type="Proteomes" id="UP000076603">
    <property type="component" value="Unassembled WGS sequence"/>
</dbReference>
<accession>A0A162QW23</accession>
<dbReference type="STRING" id="1121326.CLMAG_57470"/>
<dbReference type="OrthoDB" id="9814075at2"/>
<dbReference type="Gene3D" id="3.40.109.30">
    <property type="entry name" value="putative nitroreductase (tm1586), domain 2"/>
    <property type="match status" value="1"/>
</dbReference>
<name>A0A162QW23_9CLOT</name>
<dbReference type="PATRIC" id="fig|1121326.3.peg.5805"/>
<dbReference type="GO" id="GO:0016491">
    <property type="term" value="F:oxidoreductase activity"/>
    <property type="evidence" value="ECO:0007669"/>
    <property type="project" value="UniProtKB-KW"/>
</dbReference>
<keyword evidence="1" id="KW-0285">Flavoprotein</keyword>
<evidence type="ECO:0000259" key="4">
    <source>
        <dbReference type="Pfam" id="PF14512"/>
    </source>
</evidence>
<dbReference type="SUPFAM" id="SSF55469">
    <property type="entry name" value="FMN-dependent nitroreductase-like"/>
    <property type="match status" value="1"/>
</dbReference>
<protein>
    <submittedName>
        <fullName evidence="5">Nitroreductase family protein</fullName>
    </submittedName>
</protein>
<dbReference type="EMBL" id="LWAE01000012">
    <property type="protein sequence ID" value="KZL89049.1"/>
    <property type="molecule type" value="Genomic_DNA"/>
</dbReference>
<dbReference type="AlphaFoldDB" id="A0A162QW23"/>
<dbReference type="InterPro" id="IPR029478">
    <property type="entry name" value="TM1586_NiRdase"/>
</dbReference>
<dbReference type="PANTHER" id="PTHR23026">
    <property type="entry name" value="NADPH NITROREDUCTASE"/>
    <property type="match status" value="1"/>
</dbReference>
<evidence type="ECO:0000256" key="1">
    <source>
        <dbReference type="ARBA" id="ARBA00022630"/>
    </source>
</evidence>
<keyword evidence="3" id="KW-0560">Oxidoreductase</keyword>
<organism evidence="5 6">
    <name type="scientific">Clostridium magnum DSM 2767</name>
    <dbReference type="NCBI Taxonomy" id="1121326"/>
    <lineage>
        <taxon>Bacteria</taxon>
        <taxon>Bacillati</taxon>
        <taxon>Bacillota</taxon>
        <taxon>Clostridia</taxon>
        <taxon>Eubacteriales</taxon>
        <taxon>Clostridiaceae</taxon>
        <taxon>Clostridium</taxon>
    </lineage>
</organism>
<gene>
    <name evidence="5" type="ORF">CLMAG_57470</name>
</gene>
<dbReference type="Gene3D" id="3.40.109.10">
    <property type="entry name" value="NADH Oxidase"/>
    <property type="match status" value="1"/>
</dbReference>
<dbReference type="InterPro" id="IPR050627">
    <property type="entry name" value="Nitroreductase/BluB"/>
</dbReference>
<evidence type="ECO:0000313" key="6">
    <source>
        <dbReference type="Proteomes" id="UP000076603"/>
    </source>
</evidence>
<evidence type="ECO:0000256" key="3">
    <source>
        <dbReference type="ARBA" id="ARBA00023002"/>
    </source>
</evidence>
<dbReference type="InterPro" id="IPR000415">
    <property type="entry name" value="Nitroreductase-like"/>
</dbReference>
<dbReference type="Pfam" id="PF14512">
    <property type="entry name" value="TM1586_NiRdase"/>
    <property type="match status" value="1"/>
</dbReference>
<sequence>MANEEFQLLDRSISDIIKARTSVRTYKKEPITKEIEEKLRNFYTNIEGPFNSKVRFKLFNSNEMSHDSSIKLGTYGVIKGTSFFIAAAVEKADKNMEELGYELEKLVLYCTSLGIGTCWLGGTFKKGEFAKAIDLKENELLPIVTPIGYASESRSIVDSIFRFASGSKNRKPWDEIFYYGSFGKPLSMEEAGEYSAALEMVRLAPSASNKQPWRIIKNNADFHFYLHRTKGYGASLGYDIQKIDMGIAMCHFELTAKEAMLKGEWQFDKSLAANSTSDIEYIISWKR</sequence>
<proteinExistence type="predicted"/>
<keyword evidence="6" id="KW-1185">Reference proteome</keyword>
<feature type="domain" description="Putative nitroreductase TM1586" evidence="4">
    <location>
        <begin position="13"/>
        <end position="256"/>
    </location>
</feature>